<name>A0A2H5BGP3_9CAUD</name>
<feature type="region of interest" description="Disordered" evidence="1">
    <location>
        <begin position="32"/>
        <end position="67"/>
    </location>
</feature>
<evidence type="ECO:0000313" key="2">
    <source>
        <dbReference type="EMBL" id="AUG85130.1"/>
    </source>
</evidence>
<gene>
    <name evidence="2" type="ORF">CETO_148</name>
</gene>
<feature type="compositionally biased region" description="Basic and acidic residues" evidence="1">
    <location>
        <begin position="32"/>
        <end position="52"/>
    </location>
</feature>
<reference evidence="2 3" key="1">
    <citation type="submission" date="2017-12" db="EMBL/GenBank/DDBJ databases">
        <authorList>
            <person name="Lestochi C.V."/>
            <person name="Miller K.C."/>
            <person name="Miller J.S."/>
            <person name="Stanton M.L."/>
            <person name="Broussard G.W."/>
        </authorList>
    </citation>
    <scope>NUCLEOTIDE SEQUENCE [LARGE SCALE GENOMIC DNA]</scope>
</reference>
<protein>
    <recommendedName>
        <fullName evidence="4">Lipoprotein</fullName>
    </recommendedName>
</protein>
<dbReference type="PROSITE" id="PS51257">
    <property type="entry name" value="PROKAR_LIPOPROTEIN"/>
    <property type="match status" value="1"/>
</dbReference>
<keyword evidence="3" id="KW-1185">Reference proteome</keyword>
<accession>A0A2H5BGP3</accession>
<sequence>MSKLSTILNTTCLSLIISGCTFNFTIDTDYASQRDHGGPIEEEVTTHNKTETDPNVDANIEVPGAAL</sequence>
<evidence type="ECO:0008006" key="4">
    <source>
        <dbReference type="Google" id="ProtNLM"/>
    </source>
</evidence>
<proteinExistence type="predicted"/>
<dbReference type="Proteomes" id="UP000240819">
    <property type="component" value="Segment"/>
</dbReference>
<evidence type="ECO:0000313" key="3">
    <source>
        <dbReference type="Proteomes" id="UP000240819"/>
    </source>
</evidence>
<evidence type="ECO:0000256" key="1">
    <source>
        <dbReference type="SAM" id="MobiDB-lite"/>
    </source>
</evidence>
<dbReference type="EMBL" id="MG649966">
    <property type="protein sequence ID" value="AUG85130.1"/>
    <property type="molecule type" value="Genomic_DNA"/>
</dbReference>
<organism evidence="2 3">
    <name type="scientific">Vibrio phage Ceto</name>
    <dbReference type="NCBI Taxonomy" id="2570300"/>
    <lineage>
        <taxon>Viruses</taxon>
        <taxon>Duplodnaviria</taxon>
        <taxon>Heunggongvirae</taxon>
        <taxon>Uroviricota</taxon>
        <taxon>Caudoviricetes</taxon>
        <taxon>Demerecviridae</taxon>
        <taxon>Ermolyevavirinae</taxon>
        <taxon>Cetovirus</taxon>
        <taxon>Cetovirus ceto</taxon>
    </lineage>
</organism>